<gene>
    <name evidence="1" type="ORF">E5336_08365</name>
</gene>
<reference evidence="1" key="1">
    <citation type="submission" date="2019-04" db="EMBL/GenBank/DDBJ databases">
        <title>Microbes associate with the intestines of laboratory mice.</title>
        <authorList>
            <person name="Navarre W."/>
            <person name="Wong E."/>
            <person name="Huang K."/>
            <person name="Tropini C."/>
            <person name="Ng K."/>
            <person name="Yu B."/>
        </authorList>
    </citation>
    <scope>NUCLEOTIDE SEQUENCE</scope>
    <source>
        <strain evidence="1">NM09_H32</strain>
    </source>
</reference>
<keyword evidence="2" id="KW-1185">Reference proteome</keyword>
<accession>A0AC61R636</accession>
<comment type="caution">
    <text evidence="1">The sequence shown here is derived from an EMBL/GenBank/DDBJ whole genome shotgun (WGS) entry which is preliminary data.</text>
</comment>
<proteinExistence type="predicted"/>
<dbReference type="EMBL" id="SRYG01000016">
    <property type="protein sequence ID" value="TGY65567.1"/>
    <property type="molecule type" value="Genomic_DNA"/>
</dbReference>
<organism evidence="1 2">
    <name type="scientific">Dubosiella muris</name>
    <dbReference type="NCBI Taxonomy" id="3038133"/>
    <lineage>
        <taxon>Bacteria</taxon>
        <taxon>Bacillati</taxon>
        <taxon>Bacillota</taxon>
        <taxon>Erysipelotrichia</taxon>
        <taxon>Erysipelotrichales</taxon>
        <taxon>Erysipelotrichaceae</taxon>
        <taxon>Dubosiella</taxon>
    </lineage>
</organism>
<dbReference type="Proteomes" id="UP000308836">
    <property type="component" value="Unassembled WGS sequence"/>
</dbReference>
<name>A0AC61R636_9FIRM</name>
<evidence type="ECO:0000313" key="1">
    <source>
        <dbReference type="EMBL" id="TGY65567.1"/>
    </source>
</evidence>
<protein>
    <submittedName>
        <fullName evidence="1">Response regulator transcription factor</fullName>
    </submittedName>
</protein>
<evidence type="ECO:0000313" key="2">
    <source>
        <dbReference type="Proteomes" id="UP000308836"/>
    </source>
</evidence>
<sequence>MYKILIVEDDEIISREIASFLSTWGYDTKRVVHFDKVVETWMDYGADLVLMDISLPYKNGFYWTEKIRTYSKVPIVFISSANDNMNIVMAIARGADDFIAKPFDSQVLVAKIQAILRRTYDFSGKTDLLTHKDVQFNIGDNVVSYNGQSVELTKNEGKILRLLMEKKDTIVSREELMEYLWKTDYYVDENALSVNVNRVRKKLERIGIVDFVQTRKGIGYIV</sequence>